<feature type="compositionally biased region" description="Polar residues" evidence="1">
    <location>
        <begin position="370"/>
        <end position="379"/>
    </location>
</feature>
<feature type="compositionally biased region" description="Acidic residues" evidence="1">
    <location>
        <begin position="996"/>
        <end position="1005"/>
    </location>
</feature>
<evidence type="ECO:0000313" key="2">
    <source>
        <dbReference type="EMBL" id="OAA58914.1"/>
    </source>
</evidence>
<dbReference type="Proteomes" id="UP000076874">
    <property type="component" value="Unassembled WGS sequence"/>
</dbReference>
<feature type="compositionally biased region" description="Polar residues" evidence="1">
    <location>
        <begin position="931"/>
        <end position="944"/>
    </location>
</feature>
<name>A0A167RT81_9HYPO</name>
<feature type="compositionally biased region" description="Low complexity" evidence="1">
    <location>
        <begin position="32"/>
        <end position="41"/>
    </location>
</feature>
<organism evidence="2 3">
    <name type="scientific">Niveomyces insectorum RCEF 264</name>
    <dbReference type="NCBI Taxonomy" id="1081102"/>
    <lineage>
        <taxon>Eukaryota</taxon>
        <taxon>Fungi</taxon>
        <taxon>Dikarya</taxon>
        <taxon>Ascomycota</taxon>
        <taxon>Pezizomycotina</taxon>
        <taxon>Sordariomycetes</taxon>
        <taxon>Hypocreomycetidae</taxon>
        <taxon>Hypocreales</taxon>
        <taxon>Cordycipitaceae</taxon>
        <taxon>Niveomyces</taxon>
    </lineage>
</organism>
<gene>
    <name evidence="2" type="ORF">SPI_06116</name>
</gene>
<feature type="compositionally biased region" description="Basic and acidic residues" evidence="1">
    <location>
        <begin position="949"/>
        <end position="966"/>
    </location>
</feature>
<feature type="compositionally biased region" description="Polar residues" evidence="1">
    <location>
        <begin position="107"/>
        <end position="118"/>
    </location>
</feature>
<feature type="compositionally biased region" description="Acidic residues" evidence="1">
    <location>
        <begin position="144"/>
        <end position="160"/>
    </location>
</feature>
<reference evidence="2 3" key="1">
    <citation type="journal article" date="2016" name="Genome Biol. Evol.">
        <title>Divergent and convergent evolution of fungal pathogenicity.</title>
        <authorList>
            <person name="Shang Y."/>
            <person name="Xiao G."/>
            <person name="Zheng P."/>
            <person name="Cen K."/>
            <person name="Zhan S."/>
            <person name="Wang C."/>
        </authorList>
    </citation>
    <scope>NUCLEOTIDE SEQUENCE [LARGE SCALE GENOMIC DNA]</scope>
    <source>
        <strain evidence="2 3">RCEF 264</strain>
    </source>
</reference>
<feature type="region of interest" description="Disordered" evidence="1">
    <location>
        <begin position="352"/>
        <end position="384"/>
    </location>
</feature>
<evidence type="ECO:0000256" key="1">
    <source>
        <dbReference type="SAM" id="MobiDB-lite"/>
    </source>
</evidence>
<feature type="compositionally biased region" description="Polar residues" evidence="1">
    <location>
        <begin position="661"/>
        <end position="675"/>
    </location>
</feature>
<sequence length="1512" mass="169057">MKFHEPGPSQARKRGRPRKHATEDDRKRAQKAARAAYNQRQAHTKRAGQDARAPPPAATCISHSPLASTTHRRDESSNEGINATVFASDDATRGELDQDIVIPCCPQSESNATSATTDEASHVALRPAGSSPKPAAYASSFHDEDYDDDDNGGGGDEDEGFPFSGSAGDGASSLPHHHTQSAPRSPIGRETPAFPSRTPRVCPTPALPNDGGGDTDNTAARLAMADMLISWLRGLIGCSLGQHTAMQDEHAATHHADDAHPHRHSLEDITHTLQNQPTDTATAQGSTTMQTRHGRQGCLIQNTAEARPFATSFDIDSITGFASTLAFVKTGWRAGTICWCIFSFLGSTARGPRWRRGRNGANGDDDNGASNESSRQRQQLPKRASQLHQTILTAAQYAAWYERVFLPALVQATAVQGPDGVLQAGPNYAAYLPKSYKMAQGMTYAKSEERRTGVSLSDGGDSGSIREDTYRAGNEPTRQQVTHYLAAESVQTLAEHMRAIIAGDPDLSRVIARGMTNRYGPYWSRAEGHVSIYLYNLHLFDGFVFYFSAKNLKSMYIRSVPAFDTAAVDTAFHATAESFAAHWERLIDDQHLDPDHVYVDLAKQHMPFGDRRDGLETGPDRADRQPSTFLFRSCCLETVCNEYRDWVDRFAGRRAGGGKNSQGSRNNEDAQQTEDTQCRRQNDINRGRFVYQRPVPNVHQYPPTVTRYPWALTRDAGDATIAPAKNGPDFRVGLAYTQFYNIIKTPFDAQKIYALQGPNLETLAFDQLYLKSLQQATQAIAALGSTALATAAYQRGKERALESLVASSTTCFGGRQEHRITLTLFRTIQARWSSITPAKPAQAHTHTHTHMLAGSAIAPPWFAIPSQTVFSFSYEQINRHCYGLERGRMRAGKLYSLNDTAAMVVMLRMFHYCYCSRLLQNKDTADPAQQPPQEWTQEARQTAGDQDEVSSHGEESTDSGGRKGSEGAEVMEDVCSLVNDSDDGSEWQDDGPLLFDSDEDDPGTEDDGHGAEALHDGIEPKDGQDGQDAEDDGEQLVQGLGLYASMERGGFGWWQPKRFDWDYWVLDEQIVRLYARKQLYANGRMYKRQMAIAKTDSVYRKANLAENLFTQNRLGGQQAEEGQQLWLDLLCFLVIRQFDLDVWQAMLKEHTRFLELTPEAVRRHGPSNPPVFCWSAMSRLFYDRRGPHDNAGPPWFLVGRGTAWKDTYTLLQHLFEWRDGVTRKGWAAKPYRVLTQRLHSIVENRMGGRWAALWLRRLQRLITLTHWVLPSPRSSGFFNRSEVRYRHLRRVLWYSSVYQCSAMDDRRDEFSADANTTRQQYQAGERRLRARGPWFGWCGLEDTPDGYRFVAYSTNTLQTKMEPYGAIQATAGRPPSLLSVRDFRRQEVWEDLNLVIRHGAYKDDKNRDHWVLGRDGEYPVVEIGTPPAFLLSTVVQRKETEVEAWFRSEVQRMSLSTRPQPDTPPTLPRHTPSTGSISSQASTRPFLSSSPLPDIAAFLPSSSPRSHSTGYS</sequence>
<feature type="region of interest" description="Disordered" evidence="1">
    <location>
        <begin position="924"/>
        <end position="1033"/>
    </location>
</feature>
<feature type="compositionally biased region" description="Polar residues" evidence="1">
    <location>
        <begin position="1471"/>
        <end position="1491"/>
    </location>
</feature>
<dbReference type="STRING" id="1081102.A0A167RT81"/>
<proteinExistence type="predicted"/>
<feature type="region of interest" description="Disordered" evidence="1">
    <location>
        <begin position="449"/>
        <end position="470"/>
    </location>
</feature>
<protein>
    <submittedName>
        <fullName evidence="2">Uncharacterized protein</fullName>
    </submittedName>
</protein>
<dbReference type="EMBL" id="AZHD01000011">
    <property type="protein sequence ID" value="OAA58914.1"/>
    <property type="molecule type" value="Genomic_DNA"/>
</dbReference>
<accession>A0A167RT81</accession>
<evidence type="ECO:0000313" key="3">
    <source>
        <dbReference type="Proteomes" id="UP000076874"/>
    </source>
</evidence>
<dbReference type="OrthoDB" id="5002781at2759"/>
<feature type="region of interest" description="Disordered" evidence="1">
    <location>
        <begin position="1453"/>
        <end position="1491"/>
    </location>
</feature>
<feature type="compositionally biased region" description="Acidic residues" evidence="1">
    <location>
        <begin position="980"/>
        <end position="989"/>
    </location>
</feature>
<keyword evidence="3" id="KW-1185">Reference proteome</keyword>
<comment type="caution">
    <text evidence="2">The sequence shown here is derived from an EMBL/GenBank/DDBJ whole genome shotgun (WGS) entry which is preliminary data.</text>
</comment>
<feature type="compositionally biased region" description="Basic and acidic residues" evidence="1">
    <location>
        <begin position="1006"/>
        <end position="1024"/>
    </location>
</feature>
<feature type="region of interest" description="Disordered" evidence="1">
    <location>
        <begin position="1"/>
        <end position="215"/>
    </location>
</feature>
<feature type="region of interest" description="Disordered" evidence="1">
    <location>
        <begin position="655"/>
        <end position="683"/>
    </location>
</feature>